<feature type="region of interest" description="Disordered" evidence="3">
    <location>
        <begin position="1"/>
        <end position="68"/>
    </location>
</feature>
<dbReference type="InterPro" id="IPR012677">
    <property type="entry name" value="Nucleotide-bd_a/b_plait_sf"/>
</dbReference>
<dbReference type="PROSITE" id="PS50102">
    <property type="entry name" value="RRM"/>
    <property type="match status" value="1"/>
</dbReference>
<keyword evidence="6" id="KW-1185">Reference proteome</keyword>
<evidence type="ECO:0000256" key="2">
    <source>
        <dbReference type="PROSITE-ProRule" id="PRU00176"/>
    </source>
</evidence>
<sequence length="239" mass="25492">MTSKLDQSLDEILAERPRGSRRGGRGGVSNAPAGGIRKRSQRAAAHRANVAVTQNTSKASGNVPTGPSGKVTASKIIVSNLPFDVSEGMIKEYFTKVVGPIKRCVITYGPNGQSRGIATVEFSRSSDAATAAQKYNGVEVDRRPMKVELVVDPNAPSSNFADRIGPVVQVGVLALGVLAGKRGRLRMSSTLIWPTTSKVAIPETHQPIMLLLKGPKLPMVAILAWTMMFCKSNVVDDKL</sequence>
<dbReference type="OrthoDB" id="346839at2759"/>
<reference evidence="5 6" key="1">
    <citation type="submission" date="2018-03" db="EMBL/GenBank/DDBJ databases">
        <title>Genomes of Pezizomycetes fungi and the evolution of truffles.</title>
        <authorList>
            <person name="Murat C."/>
            <person name="Payen T."/>
            <person name="Noel B."/>
            <person name="Kuo A."/>
            <person name="Martin F.M."/>
        </authorList>
    </citation>
    <scope>NUCLEOTIDE SEQUENCE [LARGE SCALE GENOMIC DNA]</scope>
    <source>
        <strain evidence="5">091103-1</strain>
    </source>
</reference>
<dbReference type="STRING" id="42249.A0A317SZ65"/>
<feature type="compositionally biased region" description="Polar residues" evidence="3">
    <location>
        <begin position="51"/>
        <end position="65"/>
    </location>
</feature>
<dbReference type="EMBL" id="PYWC01000006">
    <property type="protein sequence ID" value="PWW79743.1"/>
    <property type="molecule type" value="Genomic_DNA"/>
</dbReference>
<organism evidence="5 6">
    <name type="scientific">Tuber magnatum</name>
    <name type="common">white Piedmont truffle</name>
    <dbReference type="NCBI Taxonomy" id="42249"/>
    <lineage>
        <taxon>Eukaryota</taxon>
        <taxon>Fungi</taxon>
        <taxon>Dikarya</taxon>
        <taxon>Ascomycota</taxon>
        <taxon>Pezizomycotina</taxon>
        <taxon>Pezizomycetes</taxon>
        <taxon>Pezizales</taxon>
        <taxon>Tuberaceae</taxon>
        <taxon>Tuber</taxon>
    </lineage>
</organism>
<dbReference type="Gene3D" id="3.30.70.330">
    <property type="match status" value="1"/>
</dbReference>
<evidence type="ECO:0000259" key="4">
    <source>
        <dbReference type="PROSITE" id="PS50102"/>
    </source>
</evidence>
<dbReference type="GO" id="GO:0003729">
    <property type="term" value="F:mRNA binding"/>
    <property type="evidence" value="ECO:0007669"/>
    <property type="project" value="TreeGrafter"/>
</dbReference>
<dbReference type="InterPro" id="IPR051229">
    <property type="entry name" value="ALYREF_mRNA_export"/>
</dbReference>
<feature type="compositionally biased region" description="Basic residues" evidence="3">
    <location>
        <begin position="36"/>
        <end position="45"/>
    </location>
</feature>
<dbReference type="InterPro" id="IPR035979">
    <property type="entry name" value="RBD_domain_sf"/>
</dbReference>
<comment type="caution">
    <text evidence="5">The sequence shown here is derived from an EMBL/GenBank/DDBJ whole genome shotgun (WGS) entry which is preliminary data.</text>
</comment>
<evidence type="ECO:0000256" key="1">
    <source>
        <dbReference type="ARBA" id="ARBA00022884"/>
    </source>
</evidence>
<dbReference type="PANTHER" id="PTHR19965">
    <property type="entry name" value="RNA AND EXPORT FACTOR BINDING PROTEIN"/>
    <property type="match status" value="1"/>
</dbReference>
<dbReference type="InterPro" id="IPR000504">
    <property type="entry name" value="RRM_dom"/>
</dbReference>
<dbReference type="SMART" id="SM00360">
    <property type="entry name" value="RRM"/>
    <property type="match status" value="1"/>
</dbReference>
<dbReference type="GO" id="GO:0005634">
    <property type="term" value="C:nucleus"/>
    <property type="evidence" value="ECO:0007669"/>
    <property type="project" value="TreeGrafter"/>
</dbReference>
<evidence type="ECO:0000256" key="3">
    <source>
        <dbReference type="SAM" id="MobiDB-lite"/>
    </source>
</evidence>
<gene>
    <name evidence="5" type="ORF">C7212DRAFT_349446</name>
</gene>
<name>A0A317SZ65_9PEZI</name>
<evidence type="ECO:0000313" key="5">
    <source>
        <dbReference type="EMBL" id="PWW79743.1"/>
    </source>
</evidence>
<evidence type="ECO:0000313" key="6">
    <source>
        <dbReference type="Proteomes" id="UP000246991"/>
    </source>
</evidence>
<dbReference type="AlphaFoldDB" id="A0A317SZ65"/>
<keyword evidence="1 2" id="KW-0694">RNA-binding</keyword>
<dbReference type="Proteomes" id="UP000246991">
    <property type="component" value="Unassembled WGS sequence"/>
</dbReference>
<dbReference type="Pfam" id="PF00076">
    <property type="entry name" value="RRM_1"/>
    <property type="match status" value="1"/>
</dbReference>
<feature type="domain" description="RRM" evidence="4">
    <location>
        <begin position="74"/>
        <end position="152"/>
    </location>
</feature>
<dbReference type="SUPFAM" id="SSF54928">
    <property type="entry name" value="RNA-binding domain, RBD"/>
    <property type="match status" value="1"/>
</dbReference>
<accession>A0A317SZ65</accession>
<protein>
    <submittedName>
        <fullName evidence="5">RNA-binding domain-containing protein</fullName>
    </submittedName>
</protein>
<dbReference type="PANTHER" id="PTHR19965:SF35">
    <property type="entry name" value="RNA ANNEALING PROTEIN YRA1"/>
    <property type="match status" value="1"/>
</dbReference>
<proteinExistence type="predicted"/>